<name>A0A2N5STI0_9BASI</name>
<evidence type="ECO:0000313" key="2">
    <source>
        <dbReference type="EMBL" id="PLW16549.1"/>
    </source>
</evidence>
<comment type="caution">
    <text evidence="2">The sequence shown here is derived from an EMBL/GenBank/DDBJ whole genome shotgun (WGS) entry which is preliminary data.</text>
</comment>
<dbReference type="EMBL" id="PGCI01000769">
    <property type="protein sequence ID" value="PLW16549.1"/>
    <property type="molecule type" value="Genomic_DNA"/>
</dbReference>
<evidence type="ECO:0000313" key="3">
    <source>
        <dbReference type="Proteomes" id="UP000235392"/>
    </source>
</evidence>
<evidence type="ECO:0000256" key="1">
    <source>
        <dbReference type="SAM" id="MobiDB-lite"/>
    </source>
</evidence>
<protein>
    <submittedName>
        <fullName evidence="2">Uncharacterized protein</fullName>
    </submittedName>
</protein>
<proteinExistence type="predicted"/>
<accession>A0A2N5STI0</accession>
<feature type="region of interest" description="Disordered" evidence="1">
    <location>
        <begin position="175"/>
        <end position="199"/>
    </location>
</feature>
<reference evidence="2 3" key="1">
    <citation type="submission" date="2017-11" db="EMBL/GenBank/DDBJ databases">
        <title>De novo assembly and phasing of dikaryotic genomes from two isolates of Puccinia coronata f. sp. avenae, the causal agent of oat crown rust.</title>
        <authorList>
            <person name="Miller M.E."/>
            <person name="Zhang Y."/>
            <person name="Omidvar V."/>
            <person name="Sperschneider J."/>
            <person name="Schwessinger B."/>
            <person name="Raley C."/>
            <person name="Palmer J.M."/>
            <person name="Garnica D."/>
            <person name="Upadhyaya N."/>
            <person name="Rathjen J."/>
            <person name="Taylor J.M."/>
            <person name="Park R.F."/>
            <person name="Dodds P.N."/>
            <person name="Hirsch C.D."/>
            <person name="Kianian S.F."/>
            <person name="Figueroa M."/>
        </authorList>
    </citation>
    <scope>NUCLEOTIDE SEQUENCE [LARGE SCALE GENOMIC DNA]</scope>
    <source>
        <strain evidence="2">12SD80</strain>
    </source>
</reference>
<gene>
    <name evidence="2" type="ORF">PCASD_16883</name>
</gene>
<dbReference type="AlphaFoldDB" id="A0A2N5STI0"/>
<dbReference type="Proteomes" id="UP000235392">
    <property type="component" value="Unassembled WGS sequence"/>
</dbReference>
<organism evidence="2 3">
    <name type="scientific">Puccinia coronata f. sp. avenae</name>
    <dbReference type="NCBI Taxonomy" id="200324"/>
    <lineage>
        <taxon>Eukaryota</taxon>
        <taxon>Fungi</taxon>
        <taxon>Dikarya</taxon>
        <taxon>Basidiomycota</taxon>
        <taxon>Pucciniomycotina</taxon>
        <taxon>Pucciniomycetes</taxon>
        <taxon>Pucciniales</taxon>
        <taxon>Pucciniaceae</taxon>
        <taxon>Puccinia</taxon>
    </lineage>
</organism>
<sequence length="225" mass="23955">MVDINHQETIKKVYTSPLLAIKTAIKRFNTLLMTNNDIGHQDLISTSAVAAATATPQAPADNQWAHFWMAIGCPEFGGLGTVPRSTSNRTALGRPVVTVQEALHPSHHGVAEDNSKATIPLHNCWSGRFDIKAPVGRFLKASSGCYLTEAPTGRFMVAFNGRLCQVAPTGRLHGASNGSLHHKAPTGSSDSHCPTGASPRLHPADALKVSVGRFYHKVSSGQAGF</sequence>